<evidence type="ECO:0000313" key="2">
    <source>
        <dbReference type="EMBL" id="SOY32520.1"/>
    </source>
</evidence>
<dbReference type="OrthoDB" id="2050887at2"/>
<protein>
    <recommendedName>
        <fullName evidence="4">Lipoprotein</fullName>
    </recommendedName>
</protein>
<dbReference type="AlphaFoldDB" id="A0A2K4ZPX1"/>
<gene>
    <name evidence="2" type="ORF">AMURIS_05285</name>
</gene>
<name>A0A2K4ZPX1_9FIRM</name>
<dbReference type="Proteomes" id="UP000236311">
    <property type="component" value="Unassembled WGS sequence"/>
</dbReference>
<reference evidence="2 3" key="1">
    <citation type="submission" date="2018-01" db="EMBL/GenBank/DDBJ databases">
        <authorList>
            <person name="Gaut B.S."/>
            <person name="Morton B.R."/>
            <person name="Clegg M.T."/>
            <person name="Duvall M.R."/>
        </authorList>
    </citation>
    <scope>NUCLEOTIDE SEQUENCE [LARGE SCALE GENOMIC DNA]</scope>
    <source>
        <strain evidence="2">GP69</strain>
    </source>
</reference>
<accession>A0A2K4ZPX1</accession>
<evidence type="ECO:0000313" key="3">
    <source>
        <dbReference type="Proteomes" id="UP000236311"/>
    </source>
</evidence>
<dbReference type="EMBL" id="OFSM01000053">
    <property type="protein sequence ID" value="SOY32520.1"/>
    <property type="molecule type" value="Genomic_DNA"/>
</dbReference>
<dbReference type="PROSITE" id="PS51257">
    <property type="entry name" value="PROKAR_LIPOPROTEIN"/>
    <property type="match status" value="1"/>
</dbReference>
<feature type="region of interest" description="Disordered" evidence="1">
    <location>
        <begin position="25"/>
        <end position="91"/>
    </location>
</feature>
<evidence type="ECO:0008006" key="4">
    <source>
        <dbReference type="Google" id="ProtNLM"/>
    </source>
</evidence>
<keyword evidence="3" id="KW-1185">Reference proteome</keyword>
<proteinExistence type="predicted"/>
<sequence>MKNQKMWKGFVIGLCLSALTGCSTGAEERTGSRERQGTEDQSVILDDRDSTGSEGDYTDQAEGNDLPDGNGTDGADASRENQDNTIPTAADEKVDAESLYAAAAITGSVVEFSDDSCTISPVVTEDGGNTGVIAAPGHESEDTNVVVTYEEGCVVQIATIYTSTGEAELEQANIADIKKQASVIIYGSFEDTHHISATKIIICHRTA</sequence>
<evidence type="ECO:0000256" key="1">
    <source>
        <dbReference type="SAM" id="MobiDB-lite"/>
    </source>
</evidence>
<feature type="compositionally biased region" description="Basic and acidic residues" evidence="1">
    <location>
        <begin position="26"/>
        <end position="38"/>
    </location>
</feature>
<organism evidence="2 3">
    <name type="scientific">Acetatifactor muris</name>
    <dbReference type="NCBI Taxonomy" id="879566"/>
    <lineage>
        <taxon>Bacteria</taxon>
        <taxon>Bacillati</taxon>
        <taxon>Bacillota</taxon>
        <taxon>Clostridia</taxon>
        <taxon>Lachnospirales</taxon>
        <taxon>Lachnospiraceae</taxon>
        <taxon>Acetatifactor</taxon>
    </lineage>
</organism>
<dbReference type="RefSeq" id="WP_146040206.1">
    <property type="nucleotide sequence ID" value="NZ_JANJZD010000059.1"/>
</dbReference>